<feature type="region of interest" description="Disordered" evidence="1">
    <location>
        <begin position="90"/>
        <end position="110"/>
    </location>
</feature>
<organism evidence="2 3">
    <name type="scientific">Botryotinia fuckeliana (strain T4)</name>
    <name type="common">Noble rot fungus</name>
    <name type="synonym">Botrytis cinerea</name>
    <dbReference type="NCBI Taxonomy" id="999810"/>
    <lineage>
        <taxon>Eukaryota</taxon>
        <taxon>Fungi</taxon>
        <taxon>Dikarya</taxon>
        <taxon>Ascomycota</taxon>
        <taxon>Pezizomycotina</taxon>
        <taxon>Leotiomycetes</taxon>
        <taxon>Helotiales</taxon>
        <taxon>Sclerotiniaceae</taxon>
        <taxon>Botrytis</taxon>
    </lineage>
</organism>
<name>G2YFW7_BOTF4</name>
<feature type="compositionally biased region" description="Basic and acidic residues" evidence="1">
    <location>
        <begin position="1"/>
        <end position="16"/>
    </location>
</feature>
<protein>
    <submittedName>
        <fullName evidence="2">Uncharacterized protein</fullName>
    </submittedName>
</protein>
<dbReference type="EMBL" id="FQ790327">
    <property type="protein sequence ID" value="CCD50665.1"/>
    <property type="molecule type" value="Genomic_DNA"/>
</dbReference>
<dbReference type="HOGENOM" id="CLU_1106965_0_0_1"/>
<feature type="region of interest" description="Disordered" evidence="1">
    <location>
        <begin position="1"/>
        <end position="59"/>
    </location>
</feature>
<feature type="compositionally biased region" description="Polar residues" evidence="1">
    <location>
        <begin position="49"/>
        <end position="59"/>
    </location>
</feature>
<reference evidence="3" key="1">
    <citation type="journal article" date="2011" name="PLoS Genet.">
        <title>Genomic analysis of the necrotrophic fungal pathogens Sclerotinia sclerotiorum and Botrytis cinerea.</title>
        <authorList>
            <person name="Amselem J."/>
            <person name="Cuomo C.A."/>
            <person name="van Kan J.A."/>
            <person name="Viaud M."/>
            <person name="Benito E.P."/>
            <person name="Couloux A."/>
            <person name="Coutinho P.M."/>
            <person name="de Vries R.P."/>
            <person name="Dyer P.S."/>
            <person name="Fillinger S."/>
            <person name="Fournier E."/>
            <person name="Gout L."/>
            <person name="Hahn M."/>
            <person name="Kohn L."/>
            <person name="Lapalu N."/>
            <person name="Plummer K.M."/>
            <person name="Pradier J.M."/>
            <person name="Quevillon E."/>
            <person name="Sharon A."/>
            <person name="Simon A."/>
            <person name="ten Have A."/>
            <person name="Tudzynski B."/>
            <person name="Tudzynski P."/>
            <person name="Wincker P."/>
            <person name="Andrew M."/>
            <person name="Anthouard V."/>
            <person name="Beever R.E."/>
            <person name="Beffa R."/>
            <person name="Benoit I."/>
            <person name="Bouzid O."/>
            <person name="Brault B."/>
            <person name="Chen Z."/>
            <person name="Choquer M."/>
            <person name="Collemare J."/>
            <person name="Cotton P."/>
            <person name="Danchin E.G."/>
            <person name="Da Silva C."/>
            <person name="Gautier A."/>
            <person name="Giraud C."/>
            <person name="Giraud T."/>
            <person name="Gonzalez C."/>
            <person name="Grossetete S."/>
            <person name="Guldener U."/>
            <person name="Henrissat B."/>
            <person name="Howlett B.J."/>
            <person name="Kodira C."/>
            <person name="Kretschmer M."/>
            <person name="Lappartient A."/>
            <person name="Leroch M."/>
            <person name="Levis C."/>
            <person name="Mauceli E."/>
            <person name="Neuveglise C."/>
            <person name="Oeser B."/>
            <person name="Pearson M."/>
            <person name="Poulain J."/>
            <person name="Poussereau N."/>
            <person name="Quesneville H."/>
            <person name="Rascle C."/>
            <person name="Schumacher J."/>
            <person name="Segurens B."/>
            <person name="Sexton A."/>
            <person name="Silva E."/>
            <person name="Sirven C."/>
            <person name="Soanes D.M."/>
            <person name="Talbot N.J."/>
            <person name="Templeton M."/>
            <person name="Yandava C."/>
            <person name="Yarden O."/>
            <person name="Zeng Q."/>
            <person name="Rollins J.A."/>
            <person name="Lebrun M.H."/>
            <person name="Dickman M."/>
        </authorList>
    </citation>
    <scope>NUCLEOTIDE SEQUENCE [LARGE SCALE GENOMIC DNA]</scope>
    <source>
        <strain evidence="3">T4</strain>
    </source>
</reference>
<dbReference type="Proteomes" id="UP000008177">
    <property type="component" value="Unplaced contigs"/>
</dbReference>
<dbReference type="OrthoDB" id="3559301at2759"/>
<accession>G2YFW7</accession>
<dbReference type="AlphaFoldDB" id="G2YFW7"/>
<gene>
    <name evidence="2" type="ORF">BofuT4_P024740.1</name>
</gene>
<sequence>MSRGVVLDHHAYDHGNLRNQSPFGGEDQPHQGSGPAYTDPYDSIPDIPFQTSYSSNETQYETQYGTRSIDAQQGYVNAAPYHSFPNSGYRYASSSTSSSQLTTPAHQPQPEYTGKHVGTTQYTNFGATHSLSISPHTFDATRIPPPSAKMLSHYHFLFHHNNERDTVYSLNSNLKPDYHYPKTIIFTRIDEHSARTSARYNQASDGRTKDDERRKIETRKAAINGGSRLVGNIYGIEERERRYQKSISRSE</sequence>
<proteinExistence type="predicted"/>
<evidence type="ECO:0000313" key="3">
    <source>
        <dbReference type="Proteomes" id="UP000008177"/>
    </source>
</evidence>
<evidence type="ECO:0000313" key="2">
    <source>
        <dbReference type="EMBL" id="CCD50665.1"/>
    </source>
</evidence>
<evidence type="ECO:0000256" key="1">
    <source>
        <dbReference type="SAM" id="MobiDB-lite"/>
    </source>
</evidence>
<dbReference type="InParanoid" id="G2YFW7"/>